<evidence type="ECO:0000313" key="1">
    <source>
        <dbReference type="EMBL" id="OXI37347.1"/>
    </source>
</evidence>
<proteinExistence type="predicted"/>
<protein>
    <submittedName>
        <fullName evidence="1">Uncharacterized protein</fullName>
    </submittedName>
</protein>
<accession>A0A228I4J0</accession>
<comment type="caution">
    <text evidence="1">The sequence shown here is derived from an EMBL/GenBank/DDBJ whole genome shotgun (WGS) entry which is preliminary data.</text>
</comment>
<evidence type="ECO:0000313" key="2">
    <source>
        <dbReference type="Proteomes" id="UP000214600"/>
    </source>
</evidence>
<gene>
    <name evidence="1" type="ORF">CFB84_29995</name>
</gene>
<dbReference type="AlphaFoldDB" id="A0A228I4J0"/>
<reference evidence="1 2" key="2">
    <citation type="submission" date="2017-08" db="EMBL/GenBank/DDBJ databases">
        <title>WGS of novel Burkholderia cepaca complex species.</title>
        <authorList>
            <person name="Lipuma J."/>
            <person name="Spilker T."/>
        </authorList>
    </citation>
    <scope>NUCLEOTIDE SEQUENCE [LARGE SCALE GENOMIC DNA]</scope>
    <source>
        <strain evidence="1 2">AU17325</strain>
    </source>
</reference>
<dbReference type="Proteomes" id="UP000214600">
    <property type="component" value="Unassembled WGS sequence"/>
</dbReference>
<sequence>MNEIIRHFQTTRCISQGYLEAIDISKPLNRHDVFDVLARNVAVSYLESRFPLPVGFDLMQQLVRLSNFDLSPYTWDIFEAFACGAYRTDAYPVDLDPAIHHTIPRLHEVLSLRSDSFFATQAANLHTI</sequence>
<reference evidence="2" key="1">
    <citation type="submission" date="2017-06" db="EMBL/GenBank/DDBJ databases">
        <authorList>
            <person name="LiPuma J."/>
            <person name="Spilker T."/>
        </authorList>
    </citation>
    <scope>NUCLEOTIDE SEQUENCE [LARGE SCALE GENOMIC DNA]</scope>
    <source>
        <strain evidence="2">AU17325</strain>
    </source>
</reference>
<organism evidence="1 2">
    <name type="scientific">Burkholderia aenigmatica</name>
    <dbReference type="NCBI Taxonomy" id="2015348"/>
    <lineage>
        <taxon>Bacteria</taxon>
        <taxon>Pseudomonadati</taxon>
        <taxon>Pseudomonadota</taxon>
        <taxon>Betaproteobacteria</taxon>
        <taxon>Burkholderiales</taxon>
        <taxon>Burkholderiaceae</taxon>
        <taxon>Burkholderia</taxon>
        <taxon>Burkholderia cepacia complex</taxon>
    </lineage>
</organism>
<dbReference type="OrthoDB" id="6002717at2"/>
<dbReference type="EMBL" id="NKFA01000016">
    <property type="protein sequence ID" value="OXI37347.1"/>
    <property type="molecule type" value="Genomic_DNA"/>
</dbReference>
<name>A0A228I4J0_9BURK</name>
<dbReference type="RefSeq" id="WP_089453152.1">
    <property type="nucleotide sequence ID" value="NZ_NKFA01000016.1"/>
</dbReference>